<sequence>MSKQNTSDPLTRHYQQQPIVGENKPNPSGRRNQEEALQADSTHIQLCHKTDPHMQSSRSKKKGKIEEHVAPRNGDGHEKNEQKLDRTGKELSRQSRLEIAVQRPMFQ</sequence>
<reference evidence="2 3" key="1">
    <citation type="submission" date="2018-11" db="EMBL/GenBank/DDBJ databases">
        <authorList>
            <consortium name="Pathogen Informatics"/>
        </authorList>
    </citation>
    <scope>NUCLEOTIDE SEQUENCE [LARGE SCALE GENOMIC DNA]</scope>
    <source>
        <strain evidence="2 3">Zambia</strain>
    </source>
</reference>
<evidence type="ECO:0000313" key="2">
    <source>
        <dbReference type="EMBL" id="VDO99830.1"/>
    </source>
</evidence>
<keyword evidence="3" id="KW-1185">Reference proteome</keyword>
<dbReference type="EMBL" id="UZAI01007651">
    <property type="protein sequence ID" value="VDO99830.1"/>
    <property type="molecule type" value="Genomic_DNA"/>
</dbReference>
<dbReference type="AlphaFoldDB" id="A0A183M8G1"/>
<dbReference type="Proteomes" id="UP000277204">
    <property type="component" value="Unassembled WGS sequence"/>
</dbReference>
<evidence type="ECO:0000256" key="1">
    <source>
        <dbReference type="SAM" id="MobiDB-lite"/>
    </source>
</evidence>
<organism evidence="2 3">
    <name type="scientific">Schistosoma margrebowiei</name>
    <dbReference type="NCBI Taxonomy" id="48269"/>
    <lineage>
        <taxon>Eukaryota</taxon>
        <taxon>Metazoa</taxon>
        <taxon>Spiralia</taxon>
        <taxon>Lophotrochozoa</taxon>
        <taxon>Platyhelminthes</taxon>
        <taxon>Trematoda</taxon>
        <taxon>Digenea</taxon>
        <taxon>Strigeidida</taxon>
        <taxon>Schistosomatoidea</taxon>
        <taxon>Schistosomatidae</taxon>
        <taxon>Schistosoma</taxon>
    </lineage>
</organism>
<feature type="region of interest" description="Disordered" evidence="1">
    <location>
        <begin position="1"/>
        <end position="107"/>
    </location>
</feature>
<protein>
    <submittedName>
        <fullName evidence="2">Uncharacterized protein</fullName>
    </submittedName>
</protein>
<proteinExistence type="predicted"/>
<gene>
    <name evidence="2" type="ORF">SMRZ_LOCUS12336</name>
</gene>
<name>A0A183M8G1_9TREM</name>
<evidence type="ECO:0000313" key="3">
    <source>
        <dbReference type="Proteomes" id="UP000277204"/>
    </source>
</evidence>
<feature type="compositionally biased region" description="Polar residues" evidence="1">
    <location>
        <begin position="1"/>
        <end position="18"/>
    </location>
</feature>
<accession>A0A183M8G1</accession>
<feature type="compositionally biased region" description="Basic and acidic residues" evidence="1">
    <location>
        <begin position="64"/>
        <end position="96"/>
    </location>
</feature>